<keyword evidence="3" id="KW-1185">Reference proteome</keyword>
<gene>
    <name evidence="2" type="ORF">QRT04_06990</name>
</gene>
<evidence type="ECO:0000313" key="3">
    <source>
        <dbReference type="Proteomes" id="UP001529338"/>
    </source>
</evidence>
<feature type="transmembrane region" description="Helical" evidence="1">
    <location>
        <begin position="119"/>
        <end position="138"/>
    </location>
</feature>
<dbReference type="Pfam" id="PF01944">
    <property type="entry name" value="SpoIIM"/>
    <property type="match status" value="1"/>
</dbReference>
<name>A0ABT7SEW3_9CELL</name>
<dbReference type="InterPro" id="IPR002798">
    <property type="entry name" value="SpoIIM-like"/>
</dbReference>
<dbReference type="EMBL" id="JAUCGQ010000001">
    <property type="protein sequence ID" value="MDM7854671.1"/>
    <property type="molecule type" value="Genomic_DNA"/>
</dbReference>
<protein>
    <submittedName>
        <fullName evidence="2">Stage II sporulation protein M</fullName>
    </submittedName>
</protein>
<feature type="transmembrane region" description="Helical" evidence="1">
    <location>
        <begin position="158"/>
        <end position="178"/>
    </location>
</feature>
<reference evidence="2 3" key="1">
    <citation type="submission" date="2023-06" db="EMBL/GenBank/DDBJ databases">
        <title>Cellulomonas sp. MW4 Whole genome sequence.</title>
        <authorList>
            <person name="Park S."/>
        </authorList>
    </citation>
    <scope>NUCLEOTIDE SEQUENCE [LARGE SCALE GENOMIC DNA]</scope>
    <source>
        <strain evidence="2 3">MW4</strain>
    </source>
</reference>
<evidence type="ECO:0000313" key="2">
    <source>
        <dbReference type="EMBL" id="MDM7854671.1"/>
    </source>
</evidence>
<comment type="caution">
    <text evidence="2">The sequence shown here is derived from an EMBL/GenBank/DDBJ whole genome shotgun (WGS) entry which is preliminary data.</text>
</comment>
<organism evidence="2 3">
    <name type="scientific">Cellulomonas alba</name>
    <dbReference type="NCBI Taxonomy" id="3053467"/>
    <lineage>
        <taxon>Bacteria</taxon>
        <taxon>Bacillati</taxon>
        <taxon>Actinomycetota</taxon>
        <taxon>Actinomycetes</taxon>
        <taxon>Micrococcales</taxon>
        <taxon>Cellulomonadaceae</taxon>
        <taxon>Cellulomonas</taxon>
    </lineage>
</organism>
<evidence type="ECO:0000256" key="1">
    <source>
        <dbReference type="SAM" id="Phobius"/>
    </source>
</evidence>
<feature type="transmembrane region" description="Helical" evidence="1">
    <location>
        <begin position="93"/>
        <end position="112"/>
    </location>
</feature>
<keyword evidence="1" id="KW-0472">Membrane</keyword>
<dbReference type="RefSeq" id="WP_289454444.1">
    <property type="nucleotide sequence ID" value="NZ_JAUCGQ010000001.1"/>
</dbReference>
<keyword evidence="1" id="KW-1133">Transmembrane helix</keyword>
<keyword evidence="1" id="KW-0812">Transmembrane</keyword>
<proteinExistence type="predicted"/>
<accession>A0ABT7SEW3</accession>
<feature type="transmembrane region" description="Helical" evidence="1">
    <location>
        <begin position="19"/>
        <end position="38"/>
    </location>
</feature>
<dbReference type="Proteomes" id="UP001529338">
    <property type="component" value="Unassembled WGS sequence"/>
</dbReference>
<sequence>MTDTVVAGAATWRRGLGRALVAAPVVALAGAALGYVSLRGSHGGTAAAITSSATFGEILARNVPAALLLFSGVATAASSTVVALLLLGGYVGATFATAATAVGTASAFGSIASYAPIELAGLVVAAVGGLLPAAAVAARPEPVRRRDAYAAALPPSLGLLLLSIALLVVAAAVEALVIHGRTP</sequence>